<reference evidence="1 2" key="2">
    <citation type="journal article" date="2001" name="Science">
        <title>Genome sequence of the plant pathogen and biotechnology agent Agrobacterium tumefaciens C58.</title>
        <authorList>
            <person name="Goodner B."/>
            <person name="Hinkle G."/>
            <person name="Gattung S."/>
            <person name="Miller N."/>
            <person name="Blanchard M."/>
            <person name="Qurollo B."/>
            <person name="Goldman B.S."/>
            <person name="Cao Y."/>
            <person name="Askenazi M."/>
            <person name="Halling C."/>
            <person name="Mullin L."/>
            <person name="Houmiel K."/>
            <person name="Gordon J."/>
            <person name="Vaudin M."/>
            <person name="Iartchouk O."/>
            <person name="Epp A."/>
            <person name="Liu F."/>
            <person name="Wollam C."/>
            <person name="Allinger M."/>
            <person name="Doughty D."/>
            <person name="Scott C."/>
            <person name="Lappas C."/>
            <person name="Markelz B."/>
            <person name="Flanagan C."/>
            <person name="Crowell C."/>
            <person name="Gurson J."/>
            <person name="Lomo C."/>
            <person name="Sear C."/>
            <person name="Strub G."/>
            <person name="Cielo C."/>
            <person name="Slater S."/>
        </authorList>
    </citation>
    <scope>NUCLEOTIDE SEQUENCE [LARGE SCALE GENOMIC DNA]</scope>
    <source>
        <strain evidence="2">C58 / ATCC 33970</strain>
    </source>
</reference>
<keyword evidence="2" id="KW-1185">Reference proteome</keyword>
<name>Q8U5L5_AGRFC</name>
<dbReference type="HOGENOM" id="CLU_2630230_0_0_5"/>
<dbReference type="EnsemblBacteria" id="AAK86254">
    <property type="protein sequence ID" value="AAK86254"/>
    <property type="gene ID" value="Atu8123"/>
</dbReference>
<organism evidence="1 2">
    <name type="scientific">Agrobacterium fabrum (strain C58 / ATCC 33970)</name>
    <name type="common">Agrobacterium tumefaciens (strain C58)</name>
    <dbReference type="NCBI Taxonomy" id="176299"/>
    <lineage>
        <taxon>Bacteria</taxon>
        <taxon>Pseudomonadati</taxon>
        <taxon>Pseudomonadota</taxon>
        <taxon>Alphaproteobacteria</taxon>
        <taxon>Hyphomicrobiales</taxon>
        <taxon>Rhizobiaceae</taxon>
        <taxon>Rhizobium/Agrobacterium group</taxon>
        <taxon>Agrobacterium</taxon>
        <taxon>Agrobacterium tumefaciens complex</taxon>
    </lineage>
</organism>
<dbReference type="KEGG" id="atu:Atu8123"/>
<accession>Q8U5L5</accession>
<protein>
    <submittedName>
        <fullName evidence="1">Uncharacterized protein</fullName>
    </submittedName>
</protein>
<evidence type="ECO:0000313" key="1">
    <source>
        <dbReference type="EMBL" id="AAK86254.1"/>
    </source>
</evidence>
<dbReference type="PATRIC" id="fig|176299.10.peg.432"/>
<dbReference type="OrthoDB" id="8404660at2"/>
<reference evidence="1 2" key="1">
    <citation type="journal article" date="2001" name="Science">
        <title>The genome of the natural genetic engineer Agrobacterium tumefaciens C58.</title>
        <authorList>
            <person name="Wood D.W."/>
            <person name="Setubal J.C."/>
            <person name="Kaul R."/>
            <person name="Monks D.E."/>
            <person name="Kitajima J.P."/>
            <person name="Okura V.K."/>
            <person name="Zhou Y."/>
            <person name="Chen L."/>
            <person name="Wood G.E."/>
            <person name="Almeida N.F.Jr."/>
            <person name="Woo L."/>
            <person name="Chen Y."/>
            <person name="Paulsen I.T."/>
            <person name="Eisen J.A."/>
            <person name="Karp P.D."/>
            <person name="Bovee D.Sr."/>
            <person name="Chapman P."/>
            <person name="Clendenning J."/>
            <person name="Deatherage G."/>
            <person name="Gillet W."/>
            <person name="Grant C."/>
            <person name="Kutyavin T."/>
            <person name="Levy R."/>
            <person name="Li M.J."/>
            <person name="McClelland E."/>
            <person name="Palmieri A."/>
            <person name="Raymond C."/>
            <person name="Rouse G."/>
            <person name="Saenphimmachak C."/>
            <person name="Wu Z."/>
            <person name="Romero P."/>
            <person name="Gordon D."/>
            <person name="Zhang S."/>
            <person name="Yoo H."/>
            <person name="Tao Y."/>
            <person name="Biddle P."/>
            <person name="Jung M."/>
            <person name="Krespan W."/>
            <person name="Perry M."/>
            <person name="Gordon-Kamm B."/>
            <person name="Liao L."/>
            <person name="Kim S."/>
            <person name="Hendrick C."/>
            <person name="Zhao Z.Y."/>
            <person name="Dolan M."/>
            <person name="Chumley F."/>
            <person name="Tingey S.V."/>
            <person name="Tomb J.F."/>
            <person name="Gordon M.P."/>
            <person name="Olson M.V."/>
            <person name="Nester E.W."/>
        </authorList>
    </citation>
    <scope>NUCLEOTIDE SEQUENCE [LARGE SCALE GENOMIC DNA]</scope>
    <source>
        <strain evidence="2">C58 / ATCC 33970</strain>
    </source>
</reference>
<dbReference type="Proteomes" id="UP000000813">
    <property type="component" value="Chromosome circular"/>
</dbReference>
<proteinExistence type="predicted"/>
<dbReference type="AlphaFoldDB" id="Q8U5L5"/>
<dbReference type="PIR" id="E97412">
    <property type="entry name" value="E97412"/>
</dbReference>
<dbReference type="EMBL" id="AE007869">
    <property type="protein sequence ID" value="AAK86254.1"/>
    <property type="molecule type" value="Genomic_DNA"/>
</dbReference>
<evidence type="ECO:0000313" key="2">
    <source>
        <dbReference type="Proteomes" id="UP000000813"/>
    </source>
</evidence>
<gene>
    <name evidence="1" type="ordered locus">Atu8123</name>
</gene>
<sequence length="77" mass="8608">MRKKARPTQSGDTGMRINTVNDTELTQAMADAIQRVGEGCTKADLREWFTADEIHRCGDAAIARFHDMRVQDAREAA</sequence>